<reference evidence="5 6" key="1">
    <citation type="submission" date="2020-07" db="EMBL/GenBank/DDBJ databases">
        <title>Taxonomic revisions and descriptions of new bacterial species based on genomic comparisons in the high-G+C-content subgroup of the family Alcaligenaceae.</title>
        <authorList>
            <person name="Szabo A."/>
            <person name="Felfoldi T."/>
        </authorList>
    </citation>
    <scope>NUCLEOTIDE SEQUENCE [LARGE SCALE GENOMIC DNA]</scope>
    <source>
        <strain evidence="5 6">DSM 25667</strain>
    </source>
</reference>
<evidence type="ECO:0000256" key="2">
    <source>
        <dbReference type="ARBA" id="ARBA00022801"/>
    </source>
</evidence>
<dbReference type="PANTHER" id="PTHR40841">
    <property type="entry name" value="SIDEROPHORE TRIACETYLFUSARININE C ESTERASE"/>
    <property type="match status" value="1"/>
</dbReference>
<proteinExistence type="inferred from homology"/>
<keyword evidence="4" id="KW-0732">Signal</keyword>
<dbReference type="AlphaFoldDB" id="A0A853GZM3"/>
<keyword evidence="2 5" id="KW-0378">Hydrolase</keyword>
<feature type="region of interest" description="Disordered" evidence="3">
    <location>
        <begin position="242"/>
        <end position="262"/>
    </location>
</feature>
<name>A0A853GZM3_9BURK</name>
<evidence type="ECO:0000256" key="1">
    <source>
        <dbReference type="ARBA" id="ARBA00005622"/>
    </source>
</evidence>
<sequence>MRIKFLLLGLCCLIGTAHAQVQETAPAGPHVRLETVADHPSALYQFEQHHMVSEDGQRNYRIDIAIPHKREPNAGYPVLYMLDGNSAMAMLTEQDLTILSGENPPVLVAIGYDTPGRLDVNARSYDYTPPIFENGKQVQAPTVRGRVGGGADIFLQFIATHIKPLVRARANIDSRREYLWGHSYGGLFALHTLFTQPNAFARYIVGDPSAWWYNGALMDEWRSFDTERAVGKRVAILIGTKPRASAKTKRKPSRSSQKNELSAYVRDAGREIAEGLRQAGIDASYQIFPEYGHGEMSRVSLERALQIATAP</sequence>
<gene>
    <name evidence="5" type="ORF">H0A62_11165</name>
</gene>
<dbReference type="Gene3D" id="3.40.50.1820">
    <property type="entry name" value="alpha/beta hydrolase"/>
    <property type="match status" value="1"/>
</dbReference>
<comment type="similarity">
    <text evidence="1">Belongs to the esterase D family.</text>
</comment>
<dbReference type="SUPFAM" id="SSF53474">
    <property type="entry name" value="alpha/beta-Hydrolases"/>
    <property type="match status" value="1"/>
</dbReference>
<accession>A0A853GZM3</accession>
<dbReference type="GO" id="GO:0016788">
    <property type="term" value="F:hydrolase activity, acting on ester bonds"/>
    <property type="evidence" value="ECO:0007669"/>
    <property type="project" value="TreeGrafter"/>
</dbReference>
<feature type="compositionally biased region" description="Basic residues" evidence="3">
    <location>
        <begin position="244"/>
        <end position="253"/>
    </location>
</feature>
<organism evidence="5 6">
    <name type="scientific">Pollutimonas harenae</name>
    <dbReference type="NCBI Taxonomy" id="657015"/>
    <lineage>
        <taxon>Bacteria</taxon>
        <taxon>Pseudomonadati</taxon>
        <taxon>Pseudomonadota</taxon>
        <taxon>Betaproteobacteria</taxon>
        <taxon>Burkholderiales</taxon>
        <taxon>Alcaligenaceae</taxon>
        <taxon>Pollutimonas</taxon>
    </lineage>
</organism>
<dbReference type="InterPro" id="IPR000801">
    <property type="entry name" value="Esterase-like"/>
</dbReference>
<evidence type="ECO:0000256" key="4">
    <source>
        <dbReference type="SAM" id="SignalP"/>
    </source>
</evidence>
<feature type="chain" id="PRO_5032735762" evidence="4">
    <location>
        <begin position="20"/>
        <end position="311"/>
    </location>
</feature>
<dbReference type="EMBL" id="JACCEV010000002">
    <property type="protein sequence ID" value="NYT86166.1"/>
    <property type="molecule type" value="Genomic_DNA"/>
</dbReference>
<dbReference type="InterPro" id="IPR052558">
    <property type="entry name" value="Siderophore_Hydrolase_D"/>
</dbReference>
<protein>
    <submittedName>
        <fullName evidence="5">Alpha/beta hydrolase</fullName>
    </submittedName>
</protein>
<dbReference type="PANTHER" id="PTHR40841:SF2">
    <property type="entry name" value="SIDEROPHORE-DEGRADING ESTERASE (EUROFUNG)"/>
    <property type="match status" value="1"/>
</dbReference>
<comment type="caution">
    <text evidence="5">The sequence shown here is derived from an EMBL/GenBank/DDBJ whole genome shotgun (WGS) entry which is preliminary data.</text>
</comment>
<keyword evidence="6" id="KW-1185">Reference proteome</keyword>
<dbReference type="InterPro" id="IPR029058">
    <property type="entry name" value="AB_hydrolase_fold"/>
</dbReference>
<dbReference type="Pfam" id="PF00756">
    <property type="entry name" value="Esterase"/>
    <property type="match status" value="1"/>
</dbReference>
<evidence type="ECO:0000313" key="6">
    <source>
        <dbReference type="Proteomes" id="UP000554144"/>
    </source>
</evidence>
<evidence type="ECO:0000256" key="3">
    <source>
        <dbReference type="SAM" id="MobiDB-lite"/>
    </source>
</evidence>
<dbReference type="Proteomes" id="UP000554144">
    <property type="component" value="Unassembled WGS sequence"/>
</dbReference>
<evidence type="ECO:0000313" key="5">
    <source>
        <dbReference type="EMBL" id="NYT86166.1"/>
    </source>
</evidence>
<dbReference type="OrthoDB" id="9784036at2"/>
<feature type="signal peptide" evidence="4">
    <location>
        <begin position="1"/>
        <end position="19"/>
    </location>
</feature>